<dbReference type="Proteomes" id="UP000325577">
    <property type="component" value="Linkage Group LG17"/>
</dbReference>
<name>A0A5J5AYR2_9ASTE</name>
<proteinExistence type="predicted"/>
<dbReference type="EMBL" id="CM018040">
    <property type="protein sequence ID" value="KAA8535398.1"/>
    <property type="molecule type" value="Genomic_DNA"/>
</dbReference>
<protein>
    <submittedName>
        <fullName evidence="1">Uncharacterized protein</fullName>
    </submittedName>
</protein>
<dbReference type="AlphaFoldDB" id="A0A5J5AYR2"/>
<organism evidence="1 2">
    <name type="scientific">Nyssa sinensis</name>
    <dbReference type="NCBI Taxonomy" id="561372"/>
    <lineage>
        <taxon>Eukaryota</taxon>
        <taxon>Viridiplantae</taxon>
        <taxon>Streptophyta</taxon>
        <taxon>Embryophyta</taxon>
        <taxon>Tracheophyta</taxon>
        <taxon>Spermatophyta</taxon>
        <taxon>Magnoliopsida</taxon>
        <taxon>eudicotyledons</taxon>
        <taxon>Gunneridae</taxon>
        <taxon>Pentapetalae</taxon>
        <taxon>asterids</taxon>
        <taxon>Cornales</taxon>
        <taxon>Nyssaceae</taxon>
        <taxon>Nyssa</taxon>
    </lineage>
</organism>
<sequence length="110" mass="12395">MFSLPGIFKILIWLKPLPTASESPSFIHALSLDDGDVLFPTDGDYRRRLLPSPVSGDRYSSPVHLRLTIAIDGQPHLHRAFSSLSGLLNRWLQEDKYPQLMKDVLAKLQA</sequence>
<evidence type="ECO:0000313" key="1">
    <source>
        <dbReference type="EMBL" id="KAA8535398.1"/>
    </source>
</evidence>
<gene>
    <name evidence="1" type="ORF">F0562_030401</name>
</gene>
<reference evidence="1 2" key="1">
    <citation type="submission" date="2019-09" db="EMBL/GenBank/DDBJ databases">
        <title>A chromosome-level genome assembly of the Chinese tupelo Nyssa sinensis.</title>
        <authorList>
            <person name="Yang X."/>
            <person name="Kang M."/>
            <person name="Yang Y."/>
            <person name="Xiong H."/>
            <person name="Wang M."/>
            <person name="Zhang Z."/>
            <person name="Wang Z."/>
            <person name="Wu H."/>
            <person name="Ma T."/>
            <person name="Liu J."/>
            <person name="Xi Z."/>
        </authorList>
    </citation>
    <scope>NUCLEOTIDE SEQUENCE [LARGE SCALE GENOMIC DNA]</scope>
    <source>
        <strain evidence="1">J267</strain>
        <tissue evidence="1">Leaf</tissue>
    </source>
</reference>
<evidence type="ECO:0000313" key="2">
    <source>
        <dbReference type="Proteomes" id="UP000325577"/>
    </source>
</evidence>
<keyword evidence="2" id="KW-1185">Reference proteome</keyword>
<accession>A0A5J5AYR2</accession>